<evidence type="ECO:0000313" key="2">
    <source>
        <dbReference type="Proteomes" id="UP000650477"/>
    </source>
</evidence>
<name>A0A8I0PZK3_MORMO</name>
<evidence type="ECO:0008006" key="3">
    <source>
        <dbReference type="Google" id="ProtNLM"/>
    </source>
</evidence>
<dbReference type="InterPro" id="IPR038042">
    <property type="entry name" value="Gp37-like"/>
</dbReference>
<dbReference type="RefSeq" id="WP_193829483.1">
    <property type="nucleotide sequence ID" value="NZ_PKLF01000003.1"/>
</dbReference>
<accession>A0A8I0PZK3</accession>
<reference evidence="1" key="1">
    <citation type="submission" date="2017-12" db="EMBL/GenBank/DDBJ databases">
        <title>Genome sequencing and analysis.</title>
        <authorList>
            <person name="Huang Y.-T."/>
        </authorList>
    </citation>
    <scope>NUCLEOTIDE SEQUENCE</scope>
    <source>
        <strain evidence="1">VGH116</strain>
    </source>
</reference>
<sequence length="154" mass="17044">MNTLNILNDTVNRLQRALPRLACELFPDDPDSYRLNHDIGALLVSYSNTDFGVSQAVDYVMQEQPVRVVVTLVFRSLNSSRGAISALDEVRRVLAGFRPRGCHAPYVLVSEKCLGFASGVWQFALVVQARSMFVQDEPEAPAGIPASLYQEEVS</sequence>
<evidence type="ECO:0000313" key="1">
    <source>
        <dbReference type="EMBL" id="MBE8611524.1"/>
    </source>
</evidence>
<dbReference type="Pfam" id="PF09646">
    <property type="entry name" value="Gp37"/>
    <property type="match status" value="1"/>
</dbReference>
<gene>
    <name evidence="1" type="ORF">CYG68_03725</name>
</gene>
<organism evidence="1 2">
    <name type="scientific">Morganella morganii</name>
    <name type="common">Proteus morganii</name>
    <dbReference type="NCBI Taxonomy" id="582"/>
    <lineage>
        <taxon>Bacteria</taxon>
        <taxon>Pseudomonadati</taxon>
        <taxon>Pseudomonadota</taxon>
        <taxon>Gammaproteobacteria</taxon>
        <taxon>Enterobacterales</taxon>
        <taxon>Morganellaceae</taxon>
        <taxon>Morganella</taxon>
    </lineage>
</organism>
<dbReference type="Gene3D" id="3.30.2000.10">
    <property type="entry name" value="Phage tail protein-like"/>
    <property type="match status" value="1"/>
</dbReference>
<proteinExistence type="predicted"/>
<protein>
    <recommendedName>
        <fullName evidence="3">Gp37 protein</fullName>
    </recommendedName>
</protein>
<dbReference type="InterPro" id="IPR035934">
    <property type="entry name" value="Phage_tail_protein-like_sf"/>
</dbReference>
<dbReference type="InterPro" id="IPR018602">
    <property type="entry name" value="Gp37/STM4215"/>
</dbReference>
<dbReference type="SUPFAM" id="SSF143749">
    <property type="entry name" value="Phage tail protein-like"/>
    <property type="match status" value="1"/>
</dbReference>
<comment type="caution">
    <text evidence="1">The sequence shown here is derived from an EMBL/GenBank/DDBJ whole genome shotgun (WGS) entry which is preliminary data.</text>
</comment>
<dbReference type="Proteomes" id="UP000650477">
    <property type="component" value="Unassembled WGS sequence"/>
</dbReference>
<dbReference type="EMBL" id="PKLF01000003">
    <property type="protein sequence ID" value="MBE8611524.1"/>
    <property type="molecule type" value="Genomic_DNA"/>
</dbReference>
<dbReference type="AlphaFoldDB" id="A0A8I0PZK3"/>